<reference evidence="1 2" key="1">
    <citation type="submission" date="2020-07" db="EMBL/GenBank/DDBJ databases">
        <authorList>
            <person name="Criscuolo A."/>
        </authorList>
    </citation>
    <scope>NUCLEOTIDE SEQUENCE [LARGE SCALE GENOMIC DNA]</scope>
    <source>
        <strain evidence="2">CIP 111030</strain>
    </source>
</reference>
<evidence type="ECO:0000313" key="2">
    <source>
        <dbReference type="Proteomes" id="UP000521032"/>
    </source>
</evidence>
<dbReference type="Proteomes" id="UP000521032">
    <property type="component" value="Unassembled WGS sequence"/>
</dbReference>
<keyword evidence="2" id="KW-1185">Reference proteome</keyword>
<sequence>MVDKNTKLTEVLVEYPDLLKIFKPYTFDYLTNDELTVGDVAENNTLDVEGFVKETNELIDVELRRDLGEKNGSELLDIINETYFEDIIDEMPVLRLYVERFISNKDVAGSEIIETFESLVEQVTGYIDYAKETLHPLVKAVIDGQDKNTITGNLTKRDELKRSILELLRKLREKTNHFVPSDGEAETQFLYGRMNAIEDTILDMLLLEDETYKD</sequence>
<comment type="caution">
    <text evidence="1">The sequence shown here is derived from an EMBL/GenBank/DDBJ whole genome shotgun (WGS) entry which is preliminary data.</text>
</comment>
<dbReference type="Gene3D" id="1.10.3910.10">
    <property type="entry name" value="SP0561-like"/>
    <property type="match status" value="1"/>
</dbReference>
<dbReference type="InterPro" id="IPR038062">
    <property type="entry name" value="ScdA-like_N_sf"/>
</dbReference>
<dbReference type="SUPFAM" id="SSF140683">
    <property type="entry name" value="SP0561-like"/>
    <property type="match status" value="1"/>
</dbReference>
<dbReference type="RefSeq" id="WP_186084959.1">
    <property type="nucleotide sequence ID" value="NZ_BMDB01000001.1"/>
</dbReference>
<dbReference type="AlphaFoldDB" id="A0A6V7R650"/>
<proteinExistence type="predicted"/>
<evidence type="ECO:0000313" key="1">
    <source>
        <dbReference type="EMBL" id="CAD2072553.1"/>
    </source>
</evidence>
<name>A0A6V7R650_9BACL</name>
<organism evidence="1 2">
    <name type="scientific">Phocicoccus schoeneichii</name>
    <dbReference type="NCBI Taxonomy" id="1812261"/>
    <lineage>
        <taxon>Bacteria</taxon>
        <taxon>Bacillati</taxon>
        <taxon>Bacillota</taxon>
        <taxon>Bacilli</taxon>
        <taxon>Bacillales</taxon>
        <taxon>Salinicoccaceae</taxon>
        <taxon>Phocicoccus</taxon>
    </lineage>
</organism>
<protein>
    <submittedName>
        <fullName evidence="1">Iron-sulfur cluster repair protein ScdA</fullName>
    </submittedName>
</protein>
<gene>
    <name evidence="1" type="primary">scdA</name>
    <name evidence="1" type="ORF">JEOSCH030_00313</name>
</gene>
<accession>A0A6V7R650</accession>
<dbReference type="EMBL" id="CAJEWE010000006">
    <property type="protein sequence ID" value="CAD2072553.1"/>
    <property type="molecule type" value="Genomic_DNA"/>
</dbReference>